<comment type="caution">
    <text evidence="11">The sequence shown here is derived from an EMBL/GenBank/DDBJ whole genome shotgun (WGS) entry which is preliminary data.</text>
</comment>
<dbReference type="PROSITE" id="PS51910">
    <property type="entry name" value="GH18_2"/>
    <property type="match status" value="1"/>
</dbReference>
<keyword evidence="5 7" id="KW-0326">Glycosidase</keyword>
<comment type="catalytic activity">
    <reaction evidence="1">
        <text>Random endo-hydrolysis of N-acetyl-beta-D-glucosaminide (1-&gt;4)-beta-linkages in chitin and chitodextrins.</text>
        <dbReference type="EC" id="3.2.1.14"/>
    </reaction>
</comment>
<sequence length="455" mass="49038">MVRNARSRSPDKANGRIRVPRQRDDPLDRVSPRRRAKTCASGPHPSRSRGPRRCGSCTVSPPRCGEDGMRRSWWLDMAAIVLLAATSSAAMASEPGESVTANTSPAPRLIAYLLDRDAPLPPVDAGKLDTVVYSFAVVDADHRVHLPREGMAERLTKLAERRDGAPRADVLLAIGGWGADHFSEAAATPDARRTFADTAVALVRTHDLDGLDIDWEYPALPGPGISHSPADRDTFPLLLQALREALDALSAQTGRRYQLTIAAADGEAAGGLDLPRIVPLVDAIHLMTYDFFGAGSARTGHHAGLYRSAGASGASDRDTTRAVDEFLAAGVPPHKLVPGAAFYGKAFRTTTADNAGLHQPFAGEVAFVTWAELQRGYLDTPVFERHRDPQAQAAWLWNAGTRSFVSYESPDAIRAKAAYTRLRGLGGMMFWELGGDDKRGTLLEAAHRGLRGGDD</sequence>
<dbReference type="Pfam" id="PF00704">
    <property type="entry name" value="Glyco_hydro_18"/>
    <property type="match status" value="1"/>
</dbReference>
<dbReference type="GO" id="GO:0005576">
    <property type="term" value="C:extracellular region"/>
    <property type="evidence" value="ECO:0007669"/>
    <property type="project" value="TreeGrafter"/>
</dbReference>
<evidence type="ECO:0000256" key="3">
    <source>
        <dbReference type="ARBA" id="ARBA00022801"/>
    </source>
</evidence>
<comment type="similarity">
    <text evidence="8">Belongs to the glycosyl hydrolase 18 family.</text>
</comment>
<dbReference type="InterPro" id="IPR011583">
    <property type="entry name" value="Chitinase_II/V-like_cat"/>
</dbReference>
<dbReference type="GO" id="GO:0000272">
    <property type="term" value="P:polysaccharide catabolic process"/>
    <property type="evidence" value="ECO:0007669"/>
    <property type="project" value="UniProtKB-KW"/>
</dbReference>
<dbReference type="CDD" id="cd06548">
    <property type="entry name" value="GH18_chitinase"/>
    <property type="match status" value="1"/>
</dbReference>
<dbReference type="Gene3D" id="3.10.50.10">
    <property type="match status" value="1"/>
</dbReference>
<keyword evidence="4" id="KW-0146">Chitin degradation</keyword>
<accession>A0A5D4XR43</accession>
<dbReference type="AlphaFoldDB" id="A0A5D4XR43"/>
<evidence type="ECO:0000313" key="12">
    <source>
        <dbReference type="Proteomes" id="UP000324973"/>
    </source>
</evidence>
<dbReference type="SUPFAM" id="SSF51445">
    <property type="entry name" value="(Trans)glycosidases"/>
    <property type="match status" value="1"/>
</dbReference>
<reference evidence="11 12" key="1">
    <citation type="submission" date="2019-08" db="EMBL/GenBank/DDBJ databases">
        <title>Luteimonas viscosus sp. nov., isolated from soil of a sunflower field.</title>
        <authorList>
            <person name="Jianli Z."/>
            <person name="Ying Z."/>
        </authorList>
    </citation>
    <scope>NUCLEOTIDE SEQUENCE [LARGE SCALE GENOMIC DNA]</scope>
    <source>
        <strain evidence="11 12">XBU10</strain>
    </source>
</reference>
<dbReference type="PROSITE" id="PS01095">
    <property type="entry name" value="GH18_1"/>
    <property type="match status" value="1"/>
</dbReference>
<proteinExistence type="inferred from homology"/>
<dbReference type="InterPro" id="IPR029070">
    <property type="entry name" value="Chitinase_insertion_sf"/>
</dbReference>
<evidence type="ECO:0000256" key="5">
    <source>
        <dbReference type="ARBA" id="ARBA00023295"/>
    </source>
</evidence>
<organism evidence="11 12">
    <name type="scientific">Luteimonas viscosa</name>
    <dbReference type="NCBI Taxonomy" id="1132694"/>
    <lineage>
        <taxon>Bacteria</taxon>
        <taxon>Pseudomonadati</taxon>
        <taxon>Pseudomonadota</taxon>
        <taxon>Gammaproteobacteria</taxon>
        <taxon>Lysobacterales</taxon>
        <taxon>Lysobacteraceae</taxon>
        <taxon>Luteimonas</taxon>
    </lineage>
</organism>
<evidence type="ECO:0000256" key="1">
    <source>
        <dbReference type="ARBA" id="ARBA00000822"/>
    </source>
</evidence>
<dbReference type="InterPro" id="IPR050314">
    <property type="entry name" value="Glycosyl_Hydrlase_18"/>
</dbReference>
<evidence type="ECO:0000256" key="8">
    <source>
        <dbReference type="RuleBase" id="RU004453"/>
    </source>
</evidence>
<dbReference type="SMART" id="SM00636">
    <property type="entry name" value="Glyco_18"/>
    <property type="match status" value="1"/>
</dbReference>
<name>A0A5D4XR43_9GAMM</name>
<evidence type="ECO:0000256" key="2">
    <source>
        <dbReference type="ARBA" id="ARBA00012729"/>
    </source>
</evidence>
<keyword evidence="6" id="KW-0119">Carbohydrate metabolism</keyword>
<dbReference type="InterPro" id="IPR001223">
    <property type="entry name" value="Glyco_hydro18_cat"/>
</dbReference>
<dbReference type="SUPFAM" id="SSF54556">
    <property type="entry name" value="Chitinase insertion domain"/>
    <property type="match status" value="1"/>
</dbReference>
<evidence type="ECO:0000256" key="4">
    <source>
        <dbReference type="ARBA" id="ARBA00023024"/>
    </source>
</evidence>
<evidence type="ECO:0000313" key="11">
    <source>
        <dbReference type="EMBL" id="TYT26435.1"/>
    </source>
</evidence>
<evidence type="ECO:0000256" key="7">
    <source>
        <dbReference type="RuleBase" id="RU000489"/>
    </source>
</evidence>
<gene>
    <name evidence="11" type="ORF">FZO89_09295</name>
</gene>
<feature type="domain" description="GH18" evidence="10">
    <location>
        <begin position="107"/>
        <end position="453"/>
    </location>
</feature>
<evidence type="ECO:0000256" key="6">
    <source>
        <dbReference type="ARBA" id="ARBA00023326"/>
    </source>
</evidence>
<dbReference type="EC" id="3.2.1.14" evidence="2"/>
<keyword evidence="12" id="KW-1185">Reference proteome</keyword>
<dbReference type="InterPro" id="IPR017853">
    <property type="entry name" value="GH"/>
</dbReference>
<dbReference type="PANTHER" id="PTHR11177:SF317">
    <property type="entry name" value="CHITINASE 12-RELATED"/>
    <property type="match status" value="1"/>
</dbReference>
<dbReference type="GO" id="GO:0006032">
    <property type="term" value="P:chitin catabolic process"/>
    <property type="evidence" value="ECO:0007669"/>
    <property type="project" value="UniProtKB-KW"/>
</dbReference>
<dbReference type="GO" id="GO:0008843">
    <property type="term" value="F:endochitinase activity"/>
    <property type="evidence" value="ECO:0007669"/>
    <property type="project" value="UniProtKB-EC"/>
</dbReference>
<evidence type="ECO:0000256" key="9">
    <source>
        <dbReference type="SAM" id="MobiDB-lite"/>
    </source>
</evidence>
<feature type="compositionally biased region" description="Basic and acidic residues" evidence="9">
    <location>
        <begin position="21"/>
        <end position="31"/>
    </location>
</feature>
<dbReference type="InterPro" id="IPR001579">
    <property type="entry name" value="Glyco_hydro_18_chit_AS"/>
</dbReference>
<protein>
    <recommendedName>
        <fullName evidence="2">chitinase</fullName>
        <ecNumber evidence="2">3.2.1.14</ecNumber>
    </recommendedName>
</protein>
<feature type="region of interest" description="Disordered" evidence="9">
    <location>
        <begin position="1"/>
        <end position="61"/>
    </location>
</feature>
<dbReference type="EMBL" id="VTFT01000001">
    <property type="protein sequence ID" value="TYT26435.1"/>
    <property type="molecule type" value="Genomic_DNA"/>
</dbReference>
<dbReference type="Proteomes" id="UP000324973">
    <property type="component" value="Unassembled WGS sequence"/>
</dbReference>
<dbReference type="GO" id="GO:0008061">
    <property type="term" value="F:chitin binding"/>
    <property type="evidence" value="ECO:0007669"/>
    <property type="project" value="InterPro"/>
</dbReference>
<keyword evidence="6" id="KW-0624">Polysaccharide degradation</keyword>
<dbReference type="PANTHER" id="PTHR11177">
    <property type="entry name" value="CHITINASE"/>
    <property type="match status" value="1"/>
</dbReference>
<keyword evidence="3 7" id="KW-0378">Hydrolase</keyword>
<dbReference type="Gene3D" id="3.20.20.80">
    <property type="entry name" value="Glycosidases"/>
    <property type="match status" value="1"/>
</dbReference>
<dbReference type="OrthoDB" id="9775889at2"/>
<evidence type="ECO:0000259" key="10">
    <source>
        <dbReference type="PROSITE" id="PS51910"/>
    </source>
</evidence>